<comment type="caution">
    <text evidence="12">The sequence shown here is derived from an EMBL/GenBank/DDBJ whole genome shotgun (WGS) entry which is preliminary data.</text>
</comment>
<feature type="domain" description="N-(5'phosphoribosyl) anthranilate isomerase (PRAI)" evidence="11">
    <location>
        <begin position="6"/>
        <end position="200"/>
    </location>
</feature>
<keyword evidence="13" id="KW-1185">Reference proteome</keyword>
<comment type="pathway">
    <text evidence="2 10">Amino-acid biosynthesis; L-tryptophan biosynthesis; L-tryptophan from chorismate: step 3/5.</text>
</comment>
<dbReference type="NCBIfam" id="NF002298">
    <property type="entry name" value="PRK01222.1-4"/>
    <property type="match status" value="1"/>
</dbReference>
<dbReference type="InterPro" id="IPR011060">
    <property type="entry name" value="RibuloseP-bd_barrel"/>
</dbReference>
<evidence type="ECO:0000313" key="12">
    <source>
        <dbReference type="EMBL" id="EGC17808.1"/>
    </source>
</evidence>
<evidence type="ECO:0000256" key="3">
    <source>
        <dbReference type="ARBA" id="ARBA00007571"/>
    </source>
</evidence>
<dbReference type="STRING" id="888741.HMPREF9098_0786"/>
<accession>F0EY26</accession>
<name>F0EY26_9NEIS</name>
<dbReference type="EC" id="5.3.1.24" evidence="4 10"/>
<dbReference type="InterPro" id="IPR013785">
    <property type="entry name" value="Aldolase_TIM"/>
</dbReference>
<dbReference type="CDD" id="cd00405">
    <property type="entry name" value="PRAI"/>
    <property type="match status" value="1"/>
</dbReference>
<organism evidence="12 13">
    <name type="scientific">Kingella denitrificans ATCC 33394</name>
    <dbReference type="NCBI Taxonomy" id="888741"/>
    <lineage>
        <taxon>Bacteria</taxon>
        <taxon>Pseudomonadati</taxon>
        <taxon>Pseudomonadota</taxon>
        <taxon>Betaproteobacteria</taxon>
        <taxon>Neisseriales</taxon>
        <taxon>Neisseriaceae</taxon>
        <taxon>Kingella</taxon>
    </lineage>
</organism>
<evidence type="ECO:0000256" key="6">
    <source>
        <dbReference type="ARBA" id="ARBA00022605"/>
    </source>
</evidence>
<protein>
    <recommendedName>
        <fullName evidence="5 10">N-(5'-phosphoribosyl)anthranilate isomerase</fullName>
        <shortName evidence="10">PRAI</shortName>
        <ecNumber evidence="4 10">5.3.1.24</ecNumber>
    </recommendedName>
</protein>
<evidence type="ECO:0000256" key="9">
    <source>
        <dbReference type="ARBA" id="ARBA00023235"/>
    </source>
</evidence>
<evidence type="ECO:0000256" key="1">
    <source>
        <dbReference type="ARBA" id="ARBA00001164"/>
    </source>
</evidence>
<keyword evidence="8 10" id="KW-0057">Aromatic amino acid biosynthesis</keyword>
<dbReference type="PANTHER" id="PTHR42894">
    <property type="entry name" value="N-(5'-PHOSPHORIBOSYL)ANTHRANILATE ISOMERASE"/>
    <property type="match status" value="1"/>
</dbReference>
<evidence type="ECO:0000256" key="2">
    <source>
        <dbReference type="ARBA" id="ARBA00004664"/>
    </source>
</evidence>
<sequence>MMVHSKICGITRPEDAVLAAQLGANAIGLVFFAGSKRCVSVEQAQHIVRRLPPFVQAVALFVNETEANIRHVLAHVPIHMLQFHGDEPPEFCQSFQRPFLKAVRVQSAHDIQAACTRFAEARALLFDAFVDGAYGGTGHTFDWQLLPGQLSQHWILSGGLNPDNVAHALKTTGATAVDVSSGVEQSAGIKSPEKLRAFFAAIRSAA</sequence>
<comment type="catalytic activity">
    <reaction evidence="1 10">
        <text>N-(5-phospho-beta-D-ribosyl)anthranilate = 1-(2-carboxyphenylamino)-1-deoxy-D-ribulose 5-phosphate</text>
        <dbReference type="Rhea" id="RHEA:21540"/>
        <dbReference type="ChEBI" id="CHEBI:18277"/>
        <dbReference type="ChEBI" id="CHEBI:58613"/>
        <dbReference type="EC" id="5.3.1.24"/>
    </reaction>
</comment>
<dbReference type="RefSeq" id="WP_003782075.1">
    <property type="nucleotide sequence ID" value="NZ_GL870929.1"/>
</dbReference>
<dbReference type="GO" id="GO:0004640">
    <property type="term" value="F:phosphoribosylanthranilate isomerase activity"/>
    <property type="evidence" value="ECO:0007669"/>
    <property type="project" value="UniProtKB-UniRule"/>
</dbReference>
<evidence type="ECO:0000256" key="8">
    <source>
        <dbReference type="ARBA" id="ARBA00023141"/>
    </source>
</evidence>
<dbReference type="HAMAP" id="MF_00135">
    <property type="entry name" value="PRAI"/>
    <property type="match status" value="1"/>
</dbReference>
<dbReference type="InterPro" id="IPR001240">
    <property type="entry name" value="PRAI_dom"/>
</dbReference>
<proteinExistence type="inferred from homology"/>
<evidence type="ECO:0000256" key="7">
    <source>
        <dbReference type="ARBA" id="ARBA00022822"/>
    </source>
</evidence>
<dbReference type="EMBL" id="AEWV01000014">
    <property type="protein sequence ID" value="EGC17808.1"/>
    <property type="molecule type" value="Genomic_DNA"/>
</dbReference>
<dbReference type="Proteomes" id="UP000004088">
    <property type="component" value="Unassembled WGS sequence"/>
</dbReference>
<dbReference type="Gene3D" id="3.20.20.70">
    <property type="entry name" value="Aldolase class I"/>
    <property type="match status" value="1"/>
</dbReference>
<dbReference type="NCBIfam" id="NF002299">
    <property type="entry name" value="PRK01222.1-6"/>
    <property type="match status" value="1"/>
</dbReference>
<dbReference type="PANTHER" id="PTHR42894:SF1">
    <property type="entry name" value="N-(5'-PHOSPHORIBOSYL)ANTHRANILATE ISOMERASE"/>
    <property type="match status" value="1"/>
</dbReference>
<dbReference type="SUPFAM" id="SSF51366">
    <property type="entry name" value="Ribulose-phoshate binding barrel"/>
    <property type="match status" value="1"/>
</dbReference>
<dbReference type="UniPathway" id="UPA00035">
    <property type="reaction ID" value="UER00042"/>
</dbReference>
<reference evidence="12 13" key="1">
    <citation type="submission" date="2011-01" db="EMBL/GenBank/DDBJ databases">
        <authorList>
            <person name="Muzny D."/>
            <person name="Qin X."/>
            <person name="Deng J."/>
            <person name="Jiang H."/>
            <person name="Liu Y."/>
            <person name="Qu J."/>
            <person name="Song X.-Z."/>
            <person name="Zhang L."/>
            <person name="Thornton R."/>
            <person name="Coyle M."/>
            <person name="Francisco L."/>
            <person name="Jackson L."/>
            <person name="Javaid M."/>
            <person name="Korchina V."/>
            <person name="Kovar C."/>
            <person name="Mata R."/>
            <person name="Mathew T."/>
            <person name="Ngo R."/>
            <person name="Nguyen L."/>
            <person name="Nguyen N."/>
            <person name="Okwuonu G."/>
            <person name="Ongeri F."/>
            <person name="Pham C."/>
            <person name="Simmons D."/>
            <person name="Wilczek-Boney K."/>
            <person name="Hale W."/>
            <person name="Jakkamsetti A."/>
            <person name="Pham P."/>
            <person name="Ruth R."/>
            <person name="San Lucas F."/>
            <person name="Warren J."/>
            <person name="Zhang J."/>
            <person name="Zhao Z."/>
            <person name="Zhou C."/>
            <person name="Zhu D."/>
            <person name="Lee S."/>
            <person name="Bess C."/>
            <person name="Blankenburg K."/>
            <person name="Forbes L."/>
            <person name="Fu Q."/>
            <person name="Gubbala S."/>
            <person name="Hirani K."/>
            <person name="Jayaseelan J.C."/>
            <person name="Lara F."/>
            <person name="Munidasa M."/>
            <person name="Palculict T."/>
            <person name="Patil S."/>
            <person name="Pu L.-L."/>
            <person name="Saada N."/>
            <person name="Tang L."/>
            <person name="Weissenberger G."/>
            <person name="Zhu Y."/>
            <person name="Hemphill L."/>
            <person name="Shang Y."/>
            <person name="Youmans B."/>
            <person name="Ayvaz T."/>
            <person name="Ross M."/>
            <person name="Santibanez J."/>
            <person name="Aqrawi P."/>
            <person name="Gross S."/>
            <person name="Joshi V."/>
            <person name="Fowler G."/>
            <person name="Nazareth L."/>
            <person name="Reid J."/>
            <person name="Worley K."/>
            <person name="Petrosino J."/>
            <person name="Highlander S."/>
            <person name="Gibbs R."/>
        </authorList>
    </citation>
    <scope>NUCLEOTIDE SEQUENCE [LARGE SCALE GENOMIC DNA]</scope>
    <source>
        <strain evidence="12 13">ATCC 33394</strain>
    </source>
</reference>
<evidence type="ECO:0000313" key="13">
    <source>
        <dbReference type="Proteomes" id="UP000004088"/>
    </source>
</evidence>
<evidence type="ECO:0000256" key="5">
    <source>
        <dbReference type="ARBA" id="ARBA00022272"/>
    </source>
</evidence>
<dbReference type="GO" id="GO:0000162">
    <property type="term" value="P:L-tryptophan biosynthetic process"/>
    <property type="evidence" value="ECO:0007669"/>
    <property type="project" value="UniProtKB-UniRule"/>
</dbReference>
<dbReference type="InterPro" id="IPR044643">
    <property type="entry name" value="TrpF_fam"/>
</dbReference>
<evidence type="ECO:0000259" key="11">
    <source>
        <dbReference type="Pfam" id="PF00697"/>
    </source>
</evidence>
<gene>
    <name evidence="10 12" type="primary">trpF</name>
    <name evidence="12" type="ORF">HMPREF9098_0786</name>
</gene>
<dbReference type="Pfam" id="PF00697">
    <property type="entry name" value="PRAI"/>
    <property type="match status" value="1"/>
</dbReference>
<evidence type="ECO:0000256" key="4">
    <source>
        <dbReference type="ARBA" id="ARBA00012572"/>
    </source>
</evidence>
<keyword evidence="9 10" id="KW-0413">Isomerase</keyword>
<comment type="similarity">
    <text evidence="3 10">Belongs to the TrpF family.</text>
</comment>
<dbReference type="AlphaFoldDB" id="F0EY26"/>
<evidence type="ECO:0000256" key="10">
    <source>
        <dbReference type="HAMAP-Rule" id="MF_00135"/>
    </source>
</evidence>
<dbReference type="FunFam" id="3.20.20.70:FF:000075">
    <property type="entry name" value="Tryptophan biosynthesis protein TRP1"/>
    <property type="match status" value="1"/>
</dbReference>
<dbReference type="HOGENOM" id="CLU_076364_2_0_4"/>
<keyword evidence="7 10" id="KW-0822">Tryptophan biosynthesis</keyword>
<keyword evidence="6 10" id="KW-0028">Amino-acid biosynthesis</keyword>